<feature type="domain" description="AB hydrolase-1" evidence="1">
    <location>
        <begin position="59"/>
        <end position="295"/>
    </location>
</feature>
<evidence type="ECO:0000313" key="3">
    <source>
        <dbReference type="RefSeq" id="XP_010936913.1"/>
    </source>
</evidence>
<dbReference type="RefSeq" id="XP_010936913.1">
    <property type="nucleotide sequence ID" value="XM_010938611.3"/>
</dbReference>
<dbReference type="OrthoDB" id="6431331at2759"/>
<dbReference type="InterPro" id="IPR052370">
    <property type="entry name" value="Meta-cleavage_hydrolase"/>
</dbReference>
<dbReference type="InterPro" id="IPR000073">
    <property type="entry name" value="AB_hydrolase_1"/>
</dbReference>
<dbReference type="InParanoid" id="A0A6I9S313"/>
<dbReference type="AlphaFoldDB" id="A0A6I9S313"/>
<organism evidence="2 3">
    <name type="scientific">Elaeis guineensis var. tenera</name>
    <name type="common">Oil palm</name>
    <dbReference type="NCBI Taxonomy" id="51953"/>
    <lineage>
        <taxon>Eukaryota</taxon>
        <taxon>Viridiplantae</taxon>
        <taxon>Streptophyta</taxon>
        <taxon>Embryophyta</taxon>
        <taxon>Tracheophyta</taxon>
        <taxon>Spermatophyta</taxon>
        <taxon>Magnoliopsida</taxon>
        <taxon>Liliopsida</taxon>
        <taxon>Arecaceae</taxon>
        <taxon>Arecoideae</taxon>
        <taxon>Cocoseae</taxon>
        <taxon>Elaeidinae</taxon>
        <taxon>Elaeis</taxon>
    </lineage>
</organism>
<dbReference type="InterPro" id="IPR029058">
    <property type="entry name" value="AB_hydrolase_fold"/>
</dbReference>
<dbReference type="SUPFAM" id="SSF53474">
    <property type="entry name" value="alpha/beta-Hydrolases"/>
    <property type="match status" value="1"/>
</dbReference>
<dbReference type="PANTHER" id="PTHR43139:SF52">
    <property type="entry name" value="SI:DKEY-122A22.2"/>
    <property type="match status" value="1"/>
</dbReference>
<keyword evidence="2" id="KW-1185">Reference proteome</keyword>
<dbReference type="Proteomes" id="UP000504607">
    <property type="component" value="Chromosome 13"/>
</dbReference>
<evidence type="ECO:0000259" key="1">
    <source>
        <dbReference type="Pfam" id="PF00561"/>
    </source>
</evidence>
<name>A0A6I9S313_ELAGV</name>
<dbReference type="KEGG" id="egu:105056424"/>
<sequence>MTRLSLVPFMESFLRLSFISAGLRHRTIAIDAETTLRCWISNSLPIPSDSPRNSRSTKPPLVLIHGFGPTATWQWSHQVRPLSRHFDLVVPDLLFFGGSTTRSPHRSEAFQAAALARLLDALGLSKISVVGTSYGGFVSYHLARALGAERVDRVVIASSDILKAAGDDRGLAERAGVESVQDLMLPRTAANLRALICLAVHRPPRFLPEFLLRDVAGNLLNKNLEEKKELMKAITLGNKDEFQLTPLPQDVLIIWGEHDHIFPLNKAYEIKKRLGEKARLEIMKDTAHMPQVEDPDQFNEILLNFLLGIPRSAV</sequence>
<dbReference type="PANTHER" id="PTHR43139">
    <property type="entry name" value="SI:DKEY-122A22.2"/>
    <property type="match status" value="1"/>
</dbReference>
<evidence type="ECO:0000313" key="2">
    <source>
        <dbReference type="Proteomes" id="UP000504607"/>
    </source>
</evidence>
<dbReference type="Pfam" id="PF00561">
    <property type="entry name" value="Abhydrolase_1"/>
    <property type="match status" value="1"/>
</dbReference>
<dbReference type="Gene3D" id="3.40.50.1820">
    <property type="entry name" value="alpha/beta hydrolase"/>
    <property type="match status" value="1"/>
</dbReference>
<accession>A0A6I9S313</accession>
<proteinExistence type="predicted"/>
<dbReference type="PRINTS" id="PR00111">
    <property type="entry name" value="ABHYDROLASE"/>
</dbReference>
<dbReference type="FunCoup" id="A0A6I9S313">
    <property type="interactions" value="195"/>
</dbReference>
<gene>
    <name evidence="3" type="primary">LOC105056424</name>
</gene>
<dbReference type="GeneID" id="105056424"/>
<protein>
    <submittedName>
        <fullName evidence="3">Uncharacterized protein LOC105056424</fullName>
    </submittedName>
</protein>
<reference evidence="3" key="1">
    <citation type="submission" date="2025-08" db="UniProtKB">
        <authorList>
            <consortium name="RefSeq"/>
        </authorList>
    </citation>
    <scope>IDENTIFICATION</scope>
</reference>